<feature type="compositionally biased region" description="Basic and acidic residues" evidence="7">
    <location>
        <begin position="810"/>
        <end position="821"/>
    </location>
</feature>
<organism evidence="9 10">
    <name type="scientific">Otus sunia</name>
    <name type="common">Oriental scops-owl</name>
    <dbReference type="NCBI Taxonomy" id="257818"/>
    <lineage>
        <taxon>Eukaryota</taxon>
        <taxon>Metazoa</taxon>
        <taxon>Chordata</taxon>
        <taxon>Craniata</taxon>
        <taxon>Vertebrata</taxon>
        <taxon>Euteleostomi</taxon>
        <taxon>Archelosauria</taxon>
        <taxon>Archosauria</taxon>
        <taxon>Dinosauria</taxon>
        <taxon>Saurischia</taxon>
        <taxon>Theropoda</taxon>
        <taxon>Coelurosauria</taxon>
        <taxon>Aves</taxon>
        <taxon>Neognathae</taxon>
        <taxon>Neoaves</taxon>
        <taxon>Telluraves</taxon>
        <taxon>Strigiformes</taxon>
        <taxon>Strigidae</taxon>
        <taxon>Otus</taxon>
    </lineage>
</organism>
<feature type="region of interest" description="Disordered" evidence="7">
    <location>
        <begin position="313"/>
        <end position="344"/>
    </location>
</feature>
<feature type="compositionally biased region" description="Polar residues" evidence="7">
    <location>
        <begin position="2395"/>
        <end position="2413"/>
    </location>
</feature>
<accession>A0A8C8B5M1</accession>
<feature type="region of interest" description="Disordered" evidence="7">
    <location>
        <begin position="3337"/>
        <end position="3406"/>
    </location>
</feature>
<feature type="region of interest" description="Disordered" evidence="7">
    <location>
        <begin position="2395"/>
        <end position="2437"/>
    </location>
</feature>
<dbReference type="InterPro" id="IPR055077">
    <property type="entry name" value="BRCA2_TR2"/>
</dbReference>
<feature type="region of interest" description="Disordered" evidence="7">
    <location>
        <begin position="1316"/>
        <end position="1349"/>
    </location>
</feature>
<feature type="domain" description="Tower" evidence="8">
    <location>
        <begin position="2808"/>
        <end position="2849"/>
    </location>
</feature>
<keyword evidence="3" id="KW-0238">DNA-binding</keyword>
<dbReference type="SUPFAM" id="SSF81878">
    <property type="entry name" value="BRCA2 tower domain"/>
    <property type="match status" value="1"/>
</dbReference>
<feature type="region of interest" description="Disordered" evidence="7">
    <location>
        <begin position="1415"/>
        <end position="1435"/>
    </location>
</feature>
<feature type="compositionally biased region" description="Polar residues" evidence="7">
    <location>
        <begin position="3285"/>
        <end position="3298"/>
    </location>
</feature>
<keyword evidence="5" id="KW-0234">DNA repair</keyword>
<dbReference type="Pfam" id="PF21318">
    <property type="entry name" value="BRCA2DBD_OB2"/>
    <property type="match status" value="1"/>
</dbReference>
<dbReference type="Gene3D" id="6.10.70.10">
    <property type="match status" value="1"/>
</dbReference>
<dbReference type="Pfam" id="PF00634">
    <property type="entry name" value="BRCA2"/>
    <property type="match status" value="5"/>
</dbReference>
<dbReference type="GO" id="GO:0003677">
    <property type="term" value="F:DNA binding"/>
    <property type="evidence" value="ECO:0007669"/>
    <property type="project" value="UniProtKB-KW"/>
</dbReference>
<dbReference type="SMART" id="SM01341">
    <property type="entry name" value="Tower"/>
    <property type="match status" value="1"/>
</dbReference>
<dbReference type="Pfam" id="PF09169">
    <property type="entry name" value="BRCA-2_helical"/>
    <property type="match status" value="1"/>
</dbReference>
<feature type="region of interest" description="Disordered" evidence="7">
    <location>
        <begin position="1476"/>
        <end position="1496"/>
    </location>
</feature>
<keyword evidence="1" id="KW-0677">Repeat</keyword>
<reference evidence="9" key="1">
    <citation type="submission" date="2025-08" db="UniProtKB">
        <authorList>
            <consortium name="Ensembl"/>
        </authorList>
    </citation>
    <scope>IDENTIFICATION</scope>
</reference>
<dbReference type="InterPro" id="IPR015252">
    <property type="entry name" value="BRCA2_hlx"/>
</dbReference>
<keyword evidence="4" id="KW-0233">DNA recombination</keyword>
<evidence type="ECO:0000256" key="6">
    <source>
        <dbReference type="SAM" id="Coils"/>
    </source>
</evidence>
<name>A0A8C8B5M1_9STRI</name>
<keyword evidence="6" id="KW-0175">Coiled coil</keyword>
<dbReference type="InterPro" id="IPR015188">
    <property type="entry name" value="BRCA2_OB_3"/>
</dbReference>
<dbReference type="PROSITE" id="PS50138">
    <property type="entry name" value="BRCA2_REPEAT"/>
    <property type="match status" value="5"/>
</dbReference>
<dbReference type="InterPro" id="IPR015187">
    <property type="entry name" value="BRCA2_OB_1"/>
</dbReference>
<dbReference type="SUPFAM" id="SSF50249">
    <property type="entry name" value="Nucleic acid-binding proteins"/>
    <property type="match status" value="3"/>
</dbReference>
<protein>
    <submittedName>
        <fullName evidence="9">BRCA2 DNA repair associated</fullName>
    </submittedName>
</protein>
<dbReference type="FunFam" id="2.40.50.140:FF:000205">
    <property type="entry name" value="Breast cancer susceptibility protein 2"/>
    <property type="match status" value="1"/>
</dbReference>
<dbReference type="Proteomes" id="UP000694552">
    <property type="component" value="Unplaced"/>
</dbReference>
<dbReference type="InterPro" id="IPR015205">
    <property type="entry name" value="Tower_dom"/>
</dbReference>
<dbReference type="PIRSF" id="PIRSF002397">
    <property type="entry name" value="BRCA2"/>
    <property type="match status" value="1"/>
</dbReference>
<feature type="compositionally biased region" description="Basic and acidic residues" evidence="7">
    <location>
        <begin position="1333"/>
        <end position="1346"/>
    </location>
</feature>
<evidence type="ECO:0000313" key="9">
    <source>
        <dbReference type="Ensembl" id="ENSOSUP00000013767.1"/>
    </source>
</evidence>
<evidence type="ECO:0000256" key="2">
    <source>
        <dbReference type="ARBA" id="ARBA00022763"/>
    </source>
</evidence>
<feature type="compositionally biased region" description="Basic and acidic residues" evidence="7">
    <location>
        <begin position="2414"/>
        <end position="2425"/>
    </location>
</feature>
<feature type="region of interest" description="Disordered" evidence="7">
    <location>
        <begin position="3278"/>
        <end position="3298"/>
    </location>
</feature>
<dbReference type="InterPro" id="IPR036315">
    <property type="entry name" value="BRCA2_hlx_sf"/>
</dbReference>
<dbReference type="Pfam" id="PF09103">
    <property type="entry name" value="BRCA-2_OB1"/>
    <property type="match status" value="1"/>
</dbReference>
<keyword evidence="2" id="KW-0227">DNA damage</keyword>
<feature type="compositionally biased region" description="Basic and acidic residues" evidence="7">
    <location>
        <begin position="389"/>
        <end position="407"/>
    </location>
</feature>
<sequence>MAYKPVERPTFFEIFKAHCSESDLGPISLNWFEELSAEAPLYEPKLLRELDGSFGWLDQTSLKTPRAKPSTYSQLASTPLIFKEENMMLPPYSSPGKELDQKKTGASRENLTSPSITRRKIDQENEIFASPPGTCHNCLAASPTILRGTYRTPQRNNMPGPYGSLFCTPKLLEVRTPKRISESLGAEVDPDMSWSSSLATPPTLGATVIIARENDSVSGAKQQDERAEIILHNFFSNHDKCAGMSDTSMLSVPEAVKLNAEDDMKDSESEMLDGLFGEMNSFDDTFNMPAKSSGTLPLMPGALDAVDKCEINTDKAQGKGDVPSEQPNRRKTGISQEVKPASWTEKSHSITVKDSLLQNTDEDTGDGKYGCLIGHEEKLESLRIAGDGQDHRIHQSSENEKCVREDMPSSSSQWSQLNLSDLDVTHLEMSICGSPPSDLCREENLEEKSVLMTKDDAVETSLLNTSGLIKAQKLLSVNLSEMCCEVKNSENNPISEITPVKSASLSVQDPKLVKGCTAEKVSKISFLNCNSFLIESTNVTEYSVVYNGSFSKHLKATSKSVVTDVLSHSLVSSATSPDNCNGLHLINSENTLTKSGFKSLNMLSSLRKRSKRFIYAINNTLLYQEEKIQKEVTSESPICPVLPHLESDSYGFKGCHVASVDKQDCLLLAERNRLQMNMKENNFSACTLKMDVMDNSSDNSFNNRLKQQDLRDLGENAREDQPATSLKCLEVSNRQKEDTTNSLNSEIISNIKRKVRTSACIMARKRSRMLPKGCGLGKGEEDKYTSANVNDGAAVHWSLKEQLAWSSRDNERLTDRHHDTTSETNGGFSNALSQMNFGINGVSSDCCNKIPADKSHATDQQSVVDCKEVLGPLGINCSENDSTGLKQGEKTDAAAFSEVVADDQEPKSVENNESPQAAACNDVAVEISKELLDCIDDNSLNEVIPEEDKQIAPMYSSTKSKENLKYKGKLSGNLNTCSLNLGFGGFQTASNKQIKFSEVGIAKGRMLFKDIENEYFETSSMERVRNFSNQVKKETTFLPDSENELASNLSDSLDSQKSVLEPRHTQFIPHKVGLCKSFPKSQQSLQETNQTLTASQEAEIAELSSILEETGSQFEFTQFRKQSKMTQSHVFQQLGTVEVHGTTNVENISETRKDTDFSSTFKYENQVKNDSCCTKQEDINQDSKVVGCEKENTVFFHKNDKKVTFTNLDRNGSRISDGSFPVAKQSTFSNFVGFTSAGGKKINISKEALTRSAELFRDLDDNNYLFKSETSTRRHNSNRHMSYNCNFVRCLTKEDEGKTVSISDFKSIGAISHTGSVSHHAQEKNYENTSTPFKEDTENQSKRSINDNENVNFSSTNAIINSLSSIKKHNQNHKTSRQFLNQGDCRIEGCLKEDSLDVTCLGDAITAAEEHSLSISDEMENLSPNQKGEDRKENEHLPLKFQTPAGGDTSISDAALDHSLHLLNVQCGERDVNAFENSDKQQTNHKNTEEDTTHDKNLLVSESRIKMGSYHHHQIPFKQEVDVEKNAVKGSYVTGFHTASGKKITIADGFLAKAEQFFSENVDVGKEYNDNFENPRKKRKCGKNCVKDCDLCIESIAQCDPEKLNKTLVPEEPGDEFKQAVESSPMKHAGILDTVKVDTFVNPGEDCERSLVTSYACKKADVRPGKSELESHPGQESDTSSRKCLSEDGKLFAQREMEYSPKKDDSENMHDFPVHSASLNLMNISNDLEDNSVPRDTKNNLFVENSNNKSNQSLLLTSKSSSYLNCDSKEFDLEHLSEPCADRNCFTDTIANARQNQSLVNLPEDETNLTRLKETLNAENQKGGLKQIVFSTAKDKAVSVSESAVARVKQMFLEDYSESVKYKIETNSRTNQTEIARNASSVIHAACPNSTKFLNATRTEEINSDTSHFININASTSENGHQDTNTFAGAESVSNSQSQCFEQNIKLLGHLPVPDKQIRQSDSSTGNLGFFSTASGKPVQLSEESLSKARQLFSEMESNHLSHVQEAFLVEEDVEQSEMSTEVVPKKMQTVLPKGEENTSTKLISDPAFGFSTASGKQVTVSKTAYQKAKAILKESDDFLSSGLCITDQLSSIKENGQHVKSLTDKVISESKIEKSCSEDFNLKSIYPEEVKSFPSTQHVRMPEYISHSTKTKQLTSFKNSFQQEEIRSFGKEHLNLEMKTESEAIPCCDTAQVETNTNLLQTPKNYLEVEAVESARAFMEDDLSDSGVQINVRSFSGRLDKNFQNKTFGKRQFEEENSLGEPPIKRQLLLEFNRTKNPPRSLKASKSTPDGIFKDRRKFMYHVPLKPVTCQPFGATKEQQVRNPTLTLPDQDFKGFKSKPAIFQHCALRQSSSGTSVVSAPCKVSAKESEETRTLHKSGKTVKTFIPPFKTKLTFSTGEQGGSSRCDSPISKSRTEETELDQIKTEQNIAEPPDHQSCEQHAAETDLENSNLAMVKMMTNLRCARDLQEMRIKKKYRQNISSQPGSLYVIKTSAGNRISLKTAVEEKSPTFYSTGELYTYGVSKHCIQVNSTNAESFQFLIKDFFSKEYLLAGNGMQLADGGWLIPTDEGKAGKKEFYRALCDTPGVDPKLITEAWVYNHYRWIVWKLAAMEASFPHEFANRCLTPETVLLQLKYRYDLEVDKSKRSAIKKITERDDAAGKTLVLCVSKIISLNTVVSPSSSNKNVESKKAAAIIEVTDGWYGIRALLDPPLKAFLHRGRLSVGQKIIVHGAELVGSQNGCTPLEAPDSLMLKISANSTRRARWHAKLGFHQDPRPFPLPLSSLYSEGGAVGCVDIVIQRTYPIQWMEKTSAGSYVFRNSRAEEREAAKHAEDQQKKLEALFAKIQAEYEKHEERTSRRTPRSRMVTRQQIHNLQDGAELYEAIQNASDPGYMEGYLSEDQLKALNAHRQLMNDKKQIQIQEEFKKALESAEKEENGCSKRDVSTVWKLCVVDYRKQEKHKGLILSIWRPLLDVCSLLKEGGRYRIYQLSTSQSKGRSDSPNIQLTATKKTRYLQLSVSQQMLVQIFFPRKALRFTSLSDPSFQPPCAEVDLVGVVVSISKTGFTTMVYLSDESYNLVSVKIWTDLRHFAVEDIVVRCSFISASNLQWQSEFRSEIPVLLAGDLSVFSASPKENYLQEKVNELRSTIENVASFCSDAESKLMNLLQRNVSLTPSLTKRGGLECPSPFGNSGLYAEDKSLISSKIEIKHPSPLSTSTPNMKLVRQGSAKTPSSATINEDHPRNSKKRKAMDFLSCIPAPPPLTPICSIISPSLKKAFQPPRSLGLQRSKSSRETNQNIGHVTPCRKRRETAYLPENDLVADEELAMINTQALMNNLPEEKKTDSVNENSNTIATNLSDDLSPKTSSRSTAEAHNSSKGSSEVAEALPKDLLPACKMLQRQKPQKRY</sequence>
<evidence type="ECO:0000313" key="10">
    <source>
        <dbReference type="Proteomes" id="UP000694552"/>
    </source>
</evidence>
<feature type="region of interest" description="Disordered" evidence="7">
    <location>
        <begin position="91"/>
        <end position="112"/>
    </location>
</feature>
<evidence type="ECO:0000259" key="8">
    <source>
        <dbReference type="SMART" id="SM01341"/>
    </source>
</evidence>
<evidence type="ECO:0000256" key="5">
    <source>
        <dbReference type="ARBA" id="ARBA00023204"/>
    </source>
</evidence>
<dbReference type="CDD" id="cd04493">
    <property type="entry name" value="BRCA2DBD_OB1"/>
    <property type="match status" value="1"/>
</dbReference>
<evidence type="ECO:0000256" key="7">
    <source>
        <dbReference type="SAM" id="MobiDB-lite"/>
    </source>
</evidence>
<feature type="coiled-coil region" evidence="6">
    <location>
        <begin position="2822"/>
        <end position="2856"/>
    </location>
</feature>
<evidence type="ECO:0000256" key="1">
    <source>
        <dbReference type="ARBA" id="ARBA00022737"/>
    </source>
</evidence>
<dbReference type="InterPro" id="IPR015525">
    <property type="entry name" value="BRCA2"/>
</dbReference>
<feature type="region of interest" description="Disordered" evidence="7">
    <location>
        <begin position="810"/>
        <end position="829"/>
    </location>
</feature>
<evidence type="ECO:0000256" key="4">
    <source>
        <dbReference type="ARBA" id="ARBA00023172"/>
    </source>
</evidence>
<dbReference type="InterPro" id="IPR002093">
    <property type="entry name" value="BRCA2_repeat"/>
</dbReference>
<feature type="region of interest" description="Disordered" evidence="7">
    <location>
        <begin position="389"/>
        <end position="413"/>
    </location>
</feature>
<dbReference type="Ensembl" id="ENSOSUT00000014229.1">
    <property type="protein sequence ID" value="ENSOSUP00000013767.1"/>
    <property type="gene ID" value="ENSOSUG00000009858.1"/>
</dbReference>
<dbReference type="PANTHER" id="PTHR11289">
    <property type="entry name" value="BREAST CANCER TYPE 2 SUSCEPTIBILITY PROTEIN BRCA2"/>
    <property type="match status" value="1"/>
</dbReference>
<dbReference type="GO" id="GO:0006355">
    <property type="term" value="P:regulation of DNA-templated transcription"/>
    <property type="evidence" value="ECO:0007669"/>
    <property type="project" value="TreeGrafter"/>
</dbReference>
<dbReference type="CDD" id="cd04495">
    <property type="entry name" value="BRCA2DBD_OB3"/>
    <property type="match status" value="1"/>
</dbReference>
<evidence type="ECO:0000256" key="3">
    <source>
        <dbReference type="ARBA" id="ARBA00023125"/>
    </source>
</evidence>
<dbReference type="GO" id="GO:0005634">
    <property type="term" value="C:nucleus"/>
    <property type="evidence" value="ECO:0007669"/>
    <property type="project" value="TreeGrafter"/>
</dbReference>
<dbReference type="PANTHER" id="PTHR11289:SF0">
    <property type="entry name" value="BREAST CANCER TYPE 2 SUSCEPTIBILITY PROTEIN"/>
    <property type="match status" value="1"/>
</dbReference>
<proteinExistence type="predicted"/>
<dbReference type="Gene3D" id="2.40.50.140">
    <property type="entry name" value="Nucleic acid-binding proteins"/>
    <property type="match status" value="3"/>
</dbReference>
<dbReference type="SUPFAM" id="SSF81872">
    <property type="entry name" value="BRCA2 helical domain"/>
    <property type="match status" value="1"/>
</dbReference>
<feature type="compositionally biased region" description="Polar residues" evidence="7">
    <location>
        <begin position="3345"/>
        <end position="3379"/>
    </location>
</feature>
<dbReference type="InterPro" id="IPR048262">
    <property type="entry name" value="BRCA2_OB_2_dom"/>
</dbReference>
<dbReference type="Pfam" id="PF09104">
    <property type="entry name" value="BRCA-2_OB3"/>
    <property type="match status" value="1"/>
</dbReference>
<feature type="compositionally biased region" description="Basic and acidic residues" evidence="7">
    <location>
        <begin position="1486"/>
        <end position="1496"/>
    </location>
</feature>
<reference evidence="9" key="2">
    <citation type="submission" date="2025-09" db="UniProtKB">
        <authorList>
            <consortium name="Ensembl"/>
        </authorList>
    </citation>
    <scope>IDENTIFICATION</scope>
</reference>
<dbReference type="Pfam" id="PF09121">
    <property type="entry name" value="Tower"/>
    <property type="match status" value="1"/>
</dbReference>
<dbReference type="InterPro" id="IPR012340">
    <property type="entry name" value="NA-bd_OB-fold"/>
</dbReference>
<dbReference type="CDD" id="cd04494">
    <property type="entry name" value="BRCA2DBD_OB2"/>
    <property type="match status" value="1"/>
</dbReference>
<keyword evidence="10" id="KW-1185">Reference proteome</keyword>
<dbReference type="GO" id="GO:0000724">
    <property type="term" value="P:double-strand break repair via homologous recombination"/>
    <property type="evidence" value="ECO:0007669"/>
    <property type="project" value="InterPro"/>
</dbReference>
<dbReference type="Pfam" id="PF22687">
    <property type="entry name" value="BRCA2_TR2"/>
    <property type="match status" value="1"/>
</dbReference>
<feature type="region of interest" description="Disordered" evidence="7">
    <location>
        <begin position="1662"/>
        <end position="1684"/>
    </location>
</feature>